<dbReference type="RefSeq" id="WP_123869699.1">
    <property type="nucleotide sequence ID" value="NZ_CP033932.1"/>
</dbReference>
<sequence length="963" mass="111093">MKLKFNLLALILILGLNSIVSAQQDKELKLYNLYYLSKVINSNNLTSDQINDIYASLVANLGQAKVDTLAKKYKVTNDSSKASYIGNFLVNRNTLKELTRSDIIRLFNLGLFDKKYIDSNKTEKINSFEKSFKSLALRGDELDKEKEELELIKTLLVNKDSIQFNQRFSPKAKIFENLLNNKKPEEVQNDSFKLFKEVNLSKLEEKLNGNRKKIEDLVKDNELYKESVRQYANAYVNKRKDVDLVVPLNNNLEASQNQININSIVQAAQQRTSSQSFNMPSESQMIEAMAIFLANRAKQETLIWFMDQVRERLNNPLVFEAFPETAKLLAGLEDYKTPNFSSSWRYAISSDFIKMPVNIAESKWVEEFLVKDVNSRKELLTSISFGADLNRLISERYNYRDIVRYFYMNPKYKDNGDEIKKYLNQSISMLYILTNELFVVDIIDNKSTYRLLSFEEINSLRMDQWDVLLELIELKYGSELKHIKFSNYKNDENHKNQLAKWMGNLLITLSQFDKINKDSQAILDGNKEKEERSNYNFYSVWRITEQIISNMDANQYLVNGNSSIKLSEQIEILKDGIGVYEQIQIKNFVAAAQKVLNIIDRINQDPNKSILAFSFNLNEKIVQINSENIKFYDINKNPILEISQKFDNNNLELILQYEDKRKENDIIKFHQISKLQPFFKYISDVKSDNYILLNELDDQFDLLITRVAVNAKIDKINAIHLLNILYLLKNDKDGKEKIMALLKSIGTSYLQQPKYSKTVDQLKLKYQDQLFKLTSFFGDVLSAKDEHELANVIDSHALPPTSYKLKRRMAHSIDLNAYVGGSFSGLLTNGNTSLKKQFTGEIVAPIGVAFTWSSNGPKTDNFGFTVDIIDLGNIVNHYLVSSTEDYPKDVHFSEVFSPSVSLIYGIRNSPFVLFGSVKLLPLKTVYTDDGRLINNKTFDATVFSVGVKIDIPLINLWSRDQDR</sequence>
<keyword evidence="1" id="KW-0732">Signal</keyword>
<protein>
    <submittedName>
        <fullName evidence="2">Uncharacterized protein</fullName>
    </submittedName>
</protein>
<name>A0A3G6T596_9FLAO</name>
<keyword evidence="3" id="KW-1185">Reference proteome</keyword>
<accession>A0A3G6T596</accession>
<dbReference type="EMBL" id="CP033932">
    <property type="protein sequence ID" value="AZB24512.1"/>
    <property type="molecule type" value="Genomic_DNA"/>
</dbReference>
<evidence type="ECO:0000313" key="3">
    <source>
        <dbReference type="Proteomes" id="UP000271193"/>
    </source>
</evidence>
<proteinExistence type="predicted"/>
<dbReference type="Proteomes" id="UP000271193">
    <property type="component" value="Chromosome"/>
</dbReference>
<feature type="chain" id="PRO_5018311563" evidence="1">
    <location>
        <begin position="23"/>
        <end position="963"/>
    </location>
</feature>
<dbReference type="KEGG" id="cben:EG339_07785"/>
<gene>
    <name evidence="2" type="ORF">EG339_07785</name>
</gene>
<dbReference type="AlphaFoldDB" id="A0A3G6T596"/>
<evidence type="ECO:0000256" key="1">
    <source>
        <dbReference type="SAM" id="SignalP"/>
    </source>
</evidence>
<feature type="signal peptide" evidence="1">
    <location>
        <begin position="1"/>
        <end position="22"/>
    </location>
</feature>
<reference evidence="3" key="1">
    <citation type="submission" date="2018-11" db="EMBL/GenBank/DDBJ databases">
        <title>Proposal to divide the Flavobacteriaceae and reorganize its genera based on Amino Acid Identity values calculated from whole genome sequences.</title>
        <authorList>
            <person name="Nicholson A.C."/>
            <person name="Gulvik C.A."/>
            <person name="Whitney A.M."/>
            <person name="Humrighouse B.W."/>
            <person name="Bell M."/>
            <person name="Holmes B."/>
            <person name="Steigerwalt A.G."/>
            <person name="Villarma A."/>
            <person name="Sheth M."/>
            <person name="Batra D."/>
            <person name="Pryor J."/>
            <person name="Bernardet J.-F."/>
            <person name="Hugo C."/>
            <person name="Kampfer P."/>
            <person name="Newman J."/>
            <person name="McQuiston J.R."/>
        </authorList>
    </citation>
    <scope>NUCLEOTIDE SEQUENCE [LARGE SCALE GENOMIC DNA]</scope>
    <source>
        <strain evidence="3">G0229</strain>
    </source>
</reference>
<organism evidence="2 3">
    <name type="scientific">Chryseobacterium bernardetii</name>
    <dbReference type="NCBI Taxonomy" id="1241978"/>
    <lineage>
        <taxon>Bacteria</taxon>
        <taxon>Pseudomonadati</taxon>
        <taxon>Bacteroidota</taxon>
        <taxon>Flavobacteriia</taxon>
        <taxon>Flavobacteriales</taxon>
        <taxon>Weeksellaceae</taxon>
        <taxon>Chryseobacterium group</taxon>
        <taxon>Chryseobacterium</taxon>
    </lineage>
</organism>
<evidence type="ECO:0000313" key="2">
    <source>
        <dbReference type="EMBL" id="AZB24512.1"/>
    </source>
</evidence>
<dbReference type="GeneID" id="99064712"/>